<comment type="caution">
    <text evidence="1">The sequence shown here is derived from an EMBL/GenBank/DDBJ whole genome shotgun (WGS) entry which is preliminary data.</text>
</comment>
<sequence>MIHPFCTPLIRAQRIASYCYNCQINNNHIVFARFLNDLGLATHYGKWMMELEMFSLAHVAITVDESQTRKLYFLFIRLISVFQRILVDALPYYGHGIEYTFQVGMDESTYGPEVSLCHCIRGCCLHKHRSSMTAK</sequence>
<accession>A0A068S134</accession>
<name>A0A068S134_9FUNG</name>
<dbReference type="Proteomes" id="UP000027586">
    <property type="component" value="Unassembled WGS sequence"/>
</dbReference>
<gene>
    <name evidence="1" type="ORF">LCOR_06836.1</name>
</gene>
<protein>
    <submittedName>
        <fullName evidence="1">Uncharacterized protein</fullName>
    </submittedName>
</protein>
<dbReference type="VEuPathDB" id="FungiDB:LCOR_06836.1"/>
<proteinExistence type="predicted"/>
<keyword evidence="2" id="KW-1185">Reference proteome</keyword>
<reference evidence="1" key="1">
    <citation type="submission" date="2013-08" db="EMBL/GenBank/DDBJ databases">
        <title>Gene expansion shapes genome architecture in the human pathogen Lichtheimia corymbifera: an evolutionary genomics analysis in the ancient terrestrial Mucorales (Mucoromycotina).</title>
        <authorList>
            <person name="Schwartze V.U."/>
            <person name="Winter S."/>
            <person name="Shelest E."/>
            <person name="Marcet-Houben M."/>
            <person name="Horn F."/>
            <person name="Wehner S."/>
            <person name="Hoffmann K."/>
            <person name="Riege K."/>
            <person name="Sammeth M."/>
            <person name="Nowrousian M."/>
            <person name="Valiante V."/>
            <person name="Linde J."/>
            <person name="Jacobsen I.D."/>
            <person name="Marz M."/>
            <person name="Brakhage A.A."/>
            <person name="Gabaldon T."/>
            <person name="Bocker S."/>
            <person name="Voigt K."/>
        </authorList>
    </citation>
    <scope>NUCLEOTIDE SEQUENCE [LARGE SCALE GENOMIC DNA]</scope>
    <source>
        <strain evidence="1">FSU 9682</strain>
    </source>
</reference>
<organism evidence="1 2">
    <name type="scientific">Lichtheimia corymbifera JMRC:FSU:9682</name>
    <dbReference type="NCBI Taxonomy" id="1263082"/>
    <lineage>
        <taxon>Eukaryota</taxon>
        <taxon>Fungi</taxon>
        <taxon>Fungi incertae sedis</taxon>
        <taxon>Mucoromycota</taxon>
        <taxon>Mucoromycotina</taxon>
        <taxon>Mucoromycetes</taxon>
        <taxon>Mucorales</taxon>
        <taxon>Lichtheimiaceae</taxon>
        <taxon>Lichtheimia</taxon>
    </lineage>
</organism>
<evidence type="ECO:0000313" key="2">
    <source>
        <dbReference type="Proteomes" id="UP000027586"/>
    </source>
</evidence>
<dbReference type="EMBL" id="CBTN010000032">
    <property type="protein sequence ID" value="CDH55720.1"/>
    <property type="molecule type" value="Genomic_DNA"/>
</dbReference>
<dbReference type="AlphaFoldDB" id="A0A068S134"/>
<evidence type="ECO:0000313" key="1">
    <source>
        <dbReference type="EMBL" id="CDH55720.1"/>
    </source>
</evidence>